<gene>
    <name evidence="2" type="ORF">FO440_11910</name>
</gene>
<evidence type="ECO:0000256" key="1">
    <source>
        <dbReference type="SAM" id="SignalP"/>
    </source>
</evidence>
<sequence>MKLKILFTLLICSFALQGFAQQKLNTFYIIDSSTKKATPFVSVTILRARLSITTEKDGIFIIPGDLATMRDTVVFAAQNYDQLKIPINSLAYRDTIQLTRNEIAAGVVSQKYTTDTLLNDFDKNEIWHYAGFDTETANFDYYQLAQKFEAPKTGARVEKVKVARLAFNDQGEGYERVAYRLRFYDVDPNTLGPGKELTGKTIEISNGEDRQSGVSLSKYNIIIPQKSFFVAIEWLRSSHNLGHVISYDKKRKVEVSHDNYRPAIGIAPKTGKTLNMWALNFKHQWQPYTYFMPFGTDLAIKATVEY</sequence>
<evidence type="ECO:0008006" key="4">
    <source>
        <dbReference type="Google" id="ProtNLM"/>
    </source>
</evidence>
<dbReference type="AlphaFoldDB" id="A0A556MKL5"/>
<protein>
    <recommendedName>
        <fullName evidence="4">Carboxypeptidase-like regulatory domain-containing protein</fullName>
    </recommendedName>
</protein>
<keyword evidence="1" id="KW-0732">Signal</keyword>
<comment type="caution">
    <text evidence="2">The sequence shown here is derived from an EMBL/GenBank/DDBJ whole genome shotgun (WGS) entry which is preliminary data.</text>
</comment>
<name>A0A556MKL5_9SPHI</name>
<dbReference type="OrthoDB" id="745013at2"/>
<evidence type="ECO:0000313" key="2">
    <source>
        <dbReference type="EMBL" id="TSJ40454.1"/>
    </source>
</evidence>
<dbReference type="Proteomes" id="UP000318733">
    <property type="component" value="Unassembled WGS sequence"/>
</dbReference>
<evidence type="ECO:0000313" key="3">
    <source>
        <dbReference type="Proteomes" id="UP000318733"/>
    </source>
</evidence>
<dbReference type="RefSeq" id="WP_144248492.1">
    <property type="nucleotide sequence ID" value="NZ_VLPK01000002.1"/>
</dbReference>
<reference evidence="2 3" key="1">
    <citation type="submission" date="2019-07" db="EMBL/GenBank/DDBJ databases">
        <authorList>
            <person name="Huq M.A."/>
        </authorList>
    </citation>
    <scope>NUCLEOTIDE SEQUENCE [LARGE SCALE GENOMIC DNA]</scope>
    <source>
        <strain evidence="2 3">MAH-19</strain>
    </source>
</reference>
<feature type="chain" id="PRO_5021738724" description="Carboxypeptidase-like regulatory domain-containing protein" evidence="1">
    <location>
        <begin position="21"/>
        <end position="306"/>
    </location>
</feature>
<feature type="signal peptide" evidence="1">
    <location>
        <begin position="1"/>
        <end position="20"/>
    </location>
</feature>
<keyword evidence="3" id="KW-1185">Reference proteome</keyword>
<proteinExistence type="predicted"/>
<organism evidence="2 3">
    <name type="scientific">Mucilaginibacter corticis</name>
    <dbReference type="NCBI Taxonomy" id="2597670"/>
    <lineage>
        <taxon>Bacteria</taxon>
        <taxon>Pseudomonadati</taxon>
        <taxon>Bacteroidota</taxon>
        <taxon>Sphingobacteriia</taxon>
        <taxon>Sphingobacteriales</taxon>
        <taxon>Sphingobacteriaceae</taxon>
        <taxon>Mucilaginibacter</taxon>
    </lineage>
</organism>
<dbReference type="EMBL" id="VLPK01000002">
    <property type="protein sequence ID" value="TSJ40454.1"/>
    <property type="molecule type" value="Genomic_DNA"/>
</dbReference>
<accession>A0A556MKL5</accession>